<feature type="binding site" evidence="3">
    <location>
        <position position="53"/>
    </location>
    <ligand>
        <name>pyruvate</name>
        <dbReference type="ChEBI" id="CHEBI:15361"/>
    </ligand>
</feature>
<keyword evidence="1 4" id="KW-0456">Lyase</keyword>
<dbReference type="PANTHER" id="PTHR12128">
    <property type="entry name" value="DIHYDRODIPICOLINATE SYNTHASE"/>
    <property type="match status" value="1"/>
</dbReference>
<accession>A0A6J4LIQ5</accession>
<dbReference type="InterPro" id="IPR013785">
    <property type="entry name" value="Aldolase_TIM"/>
</dbReference>
<name>A0A6J4LIQ5_9HYPH</name>
<dbReference type="SMART" id="SM01130">
    <property type="entry name" value="DHDPS"/>
    <property type="match status" value="1"/>
</dbReference>
<dbReference type="CDD" id="cd00408">
    <property type="entry name" value="DHDPS-like"/>
    <property type="match status" value="1"/>
</dbReference>
<protein>
    <submittedName>
        <fullName evidence="4">4-hydroxy-tetrahydrodipicolinate synthase</fullName>
        <ecNumber evidence="4">4.3.3.7</ecNumber>
    </submittedName>
</protein>
<feature type="active site" description="Schiff-base intermediate with substrate" evidence="2">
    <location>
        <position position="164"/>
    </location>
</feature>
<dbReference type="GO" id="GO:0008840">
    <property type="term" value="F:4-hydroxy-tetrahydrodipicolinate synthase activity"/>
    <property type="evidence" value="ECO:0007669"/>
    <property type="project" value="UniProtKB-EC"/>
</dbReference>
<organism evidence="4">
    <name type="scientific">uncultured Microvirga sp</name>
    <dbReference type="NCBI Taxonomy" id="412392"/>
    <lineage>
        <taxon>Bacteria</taxon>
        <taxon>Pseudomonadati</taxon>
        <taxon>Pseudomonadota</taxon>
        <taxon>Alphaproteobacteria</taxon>
        <taxon>Hyphomicrobiales</taxon>
        <taxon>Methylobacteriaceae</taxon>
        <taxon>Microvirga</taxon>
        <taxon>environmental samples</taxon>
    </lineage>
</organism>
<dbReference type="EC" id="4.3.3.7" evidence="4"/>
<dbReference type="PIRSF" id="PIRSF001365">
    <property type="entry name" value="DHDPS"/>
    <property type="match status" value="1"/>
</dbReference>
<dbReference type="EMBL" id="CADCUC010000312">
    <property type="protein sequence ID" value="CAA9333829.1"/>
    <property type="molecule type" value="Genomic_DNA"/>
</dbReference>
<dbReference type="Pfam" id="PF00701">
    <property type="entry name" value="DHDPS"/>
    <property type="match status" value="1"/>
</dbReference>
<dbReference type="AlphaFoldDB" id="A0A6J4LIQ5"/>
<reference evidence="4" key="1">
    <citation type="submission" date="2020-02" db="EMBL/GenBank/DDBJ databases">
        <authorList>
            <person name="Meier V. D."/>
        </authorList>
    </citation>
    <scope>NUCLEOTIDE SEQUENCE</scope>
    <source>
        <strain evidence="4">AVDCRST_MAG90</strain>
    </source>
</reference>
<sequence length="267" mass="27727">MSIERVRDALRGISGVHVTAYDAEGGVDAALTGRVVARVAEAGIHNIVSGGNTGEFYALAPAEIRRVQEIAIAAVAGRALVAAAVGRSLREAIATAREAGGMGADAVMAHQPLDPFAAPSAQVDYFLAIAEAASVPLVAYVRSNDIGLSDFTRLAAHKNLAGIKFATPNLMLLADCIRATAHLPAIWVCGLAEGWAAPFYALGAKGFTSGLVNVAPERSLGIHAALEVGDYDEARRQVAAIAAFETMRTKHNNGANVTVVKEAMMLA</sequence>
<dbReference type="InterPro" id="IPR002220">
    <property type="entry name" value="DapA-like"/>
</dbReference>
<gene>
    <name evidence="4" type="ORF">AVDCRST_MAG90-1624</name>
</gene>
<feature type="non-terminal residue" evidence="4">
    <location>
        <position position="267"/>
    </location>
</feature>
<proteinExistence type="predicted"/>
<evidence type="ECO:0000256" key="1">
    <source>
        <dbReference type="ARBA" id="ARBA00023239"/>
    </source>
</evidence>
<feature type="active site" description="Proton donor/acceptor" evidence="2">
    <location>
        <position position="140"/>
    </location>
</feature>
<evidence type="ECO:0000256" key="2">
    <source>
        <dbReference type="PIRSR" id="PIRSR001365-1"/>
    </source>
</evidence>
<evidence type="ECO:0000313" key="4">
    <source>
        <dbReference type="EMBL" id="CAA9333829.1"/>
    </source>
</evidence>
<evidence type="ECO:0000256" key="3">
    <source>
        <dbReference type="PIRSR" id="PIRSR001365-2"/>
    </source>
</evidence>
<dbReference type="SUPFAM" id="SSF51569">
    <property type="entry name" value="Aldolase"/>
    <property type="match status" value="1"/>
</dbReference>
<dbReference type="Gene3D" id="3.20.20.70">
    <property type="entry name" value="Aldolase class I"/>
    <property type="match status" value="1"/>
</dbReference>
<dbReference type="PANTHER" id="PTHR12128:SF19">
    <property type="entry name" value="5-DEHYDRO-4-DEOXYGLUCARATE DEHYDRATASE 2-RELATED"/>
    <property type="match status" value="1"/>
</dbReference>